<dbReference type="InterPro" id="IPR051684">
    <property type="entry name" value="Electron_Trans/Redox"/>
</dbReference>
<protein>
    <submittedName>
        <fullName evidence="9">4Fe-4S ferredoxin iron-sulfur binding domain-containing protein</fullName>
    </submittedName>
</protein>
<evidence type="ECO:0000256" key="2">
    <source>
        <dbReference type="ARBA" id="ARBA00022485"/>
    </source>
</evidence>
<feature type="transmembrane region" description="Helical" evidence="7">
    <location>
        <begin position="225"/>
        <end position="248"/>
    </location>
</feature>
<evidence type="ECO:0000256" key="1">
    <source>
        <dbReference type="ARBA" id="ARBA00022448"/>
    </source>
</evidence>
<dbReference type="InterPro" id="IPR017896">
    <property type="entry name" value="4Fe4S_Fe-S-bd"/>
</dbReference>
<dbReference type="PANTHER" id="PTHR30176:SF3">
    <property type="entry name" value="FERREDOXIN-TYPE PROTEIN NAPH"/>
    <property type="match status" value="1"/>
</dbReference>
<gene>
    <name evidence="9" type="ORF">ASUL_07179</name>
</gene>
<dbReference type="Pfam" id="PF12838">
    <property type="entry name" value="Fer4_7"/>
    <property type="match status" value="1"/>
</dbReference>
<dbReference type="GO" id="GO:0046872">
    <property type="term" value="F:metal ion binding"/>
    <property type="evidence" value="ECO:0007669"/>
    <property type="project" value="UniProtKB-KW"/>
</dbReference>
<keyword evidence="2" id="KW-0004">4Fe-4S</keyword>
<keyword evidence="7" id="KW-0812">Transmembrane</keyword>
<dbReference type="PROSITE" id="PS51379">
    <property type="entry name" value="4FE4S_FER_2"/>
    <property type="match status" value="2"/>
</dbReference>
<feature type="transmembrane region" description="Helical" evidence="7">
    <location>
        <begin position="279"/>
        <end position="302"/>
    </location>
</feature>
<feature type="transmembrane region" description="Helical" evidence="7">
    <location>
        <begin position="100"/>
        <end position="121"/>
    </location>
</feature>
<dbReference type="PATRIC" id="fig|1326980.6.peg.1423"/>
<dbReference type="Gene3D" id="3.30.70.20">
    <property type="match status" value="1"/>
</dbReference>
<feature type="transmembrane region" description="Helical" evidence="7">
    <location>
        <begin position="136"/>
        <end position="154"/>
    </location>
</feature>
<feature type="transmembrane region" description="Helical" evidence="7">
    <location>
        <begin position="70"/>
        <end position="88"/>
    </location>
</feature>
<dbReference type="PANTHER" id="PTHR30176">
    <property type="entry name" value="FERREDOXIN-TYPE PROTEIN NAPH"/>
    <property type="match status" value="1"/>
</dbReference>
<keyword evidence="5" id="KW-0408">Iron</keyword>
<keyword evidence="10" id="KW-1185">Reference proteome</keyword>
<keyword evidence="3" id="KW-0479">Metal-binding</keyword>
<evidence type="ECO:0000256" key="3">
    <source>
        <dbReference type="ARBA" id="ARBA00022723"/>
    </source>
</evidence>
<keyword evidence="7" id="KW-0472">Membrane</keyword>
<keyword evidence="1" id="KW-0813">Transport</keyword>
<evidence type="ECO:0000256" key="5">
    <source>
        <dbReference type="ARBA" id="ARBA00023004"/>
    </source>
</evidence>
<keyword evidence="4" id="KW-0249">Electron transport</keyword>
<dbReference type="AlphaFoldDB" id="W7KWC8"/>
<feature type="transmembrane region" description="Helical" evidence="7">
    <location>
        <begin position="161"/>
        <end position="179"/>
    </location>
</feature>
<organism evidence="9 10">
    <name type="scientific">Candidatus Aramenus sulfurataquae</name>
    <dbReference type="NCBI Taxonomy" id="1326980"/>
    <lineage>
        <taxon>Archaea</taxon>
        <taxon>Thermoproteota</taxon>
        <taxon>Thermoprotei</taxon>
        <taxon>Sulfolobales</taxon>
        <taxon>Sulfolobaceae</taxon>
        <taxon>Candidatus Aramenus</taxon>
    </lineage>
</organism>
<evidence type="ECO:0000313" key="9">
    <source>
        <dbReference type="EMBL" id="EWG06952.1"/>
    </source>
</evidence>
<feature type="transmembrane region" description="Helical" evidence="7">
    <location>
        <begin position="377"/>
        <end position="399"/>
    </location>
</feature>
<feature type="transmembrane region" description="Helical" evidence="7">
    <location>
        <begin position="314"/>
        <end position="334"/>
    </location>
</feature>
<proteinExistence type="predicted"/>
<evidence type="ECO:0000259" key="8">
    <source>
        <dbReference type="PROSITE" id="PS51379"/>
    </source>
</evidence>
<evidence type="ECO:0000256" key="4">
    <source>
        <dbReference type="ARBA" id="ARBA00022982"/>
    </source>
</evidence>
<feature type="transmembrane region" description="Helical" evidence="7">
    <location>
        <begin position="524"/>
        <end position="545"/>
    </location>
</feature>
<comment type="caution">
    <text evidence="9">The sequence shown here is derived from an EMBL/GenBank/DDBJ whole genome shotgun (WGS) entry which is preliminary data.</text>
</comment>
<feature type="transmembrane region" description="Helical" evidence="7">
    <location>
        <begin position="346"/>
        <end position="365"/>
    </location>
</feature>
<evidence type="ECO:0000256" key="6">
    <source>
        <dbReference type="ARBA" id="ARBA00023014"/>
    </source>
</evidence>
<sequence length="647" mass="72466">MNEVEINAVFLAVALLMALFSTYLIYAVKRGTRGVGFLLVLYLSGSMVIMFLTLAFFFSTQSKVTEAVAFLANSLYMILGLFVILTLAQRKVEVRNSYTVALFAFTMAVSEALMGETFYAIDTKTLGNPLLGVENLYYLLTMLIEMGFAVFISFRNMTTPLKYYLLVLLPIMGLSPVTFPDNTPFIYDVTWASTSLMIVATILIYETLYRDRLKATQDTMTSLELMVIFTLMMGGEFLYFLVGSWYLFDLASILGMTWAIYRAIEGPSKIRGNYLRDTWWTFAFISLTFVMEWFMGGVLDFVTGVIQPGVSGFLSSLSLGFVSPSAYFGLGTLFDFVSAFSTVTGSVWFLVMMGTEMGALATMRIPQLKNKENKVRFALMISAYAIYTIYLPSFSPWTSKLPYIPYMWSMGLGTMGPVSPSYLLTGIIGTYVVTAVLSFLFGSRQICSVTCTAPLMYQGTFYDSLKTYNRKSGLGRKTLTSRLRPWYKAIVIGVWAVLLTSAVVSYLTQVGVINVTIFGVDTTVFLYSLFFNMLWYVVFISIPFLGTYACATQGWCSWGTFNQFFGSLGFFKLKVRDPSVCLKCETKACANACPVGLTDMAGSFIRKGEFKSMKCVGVGDCVEACPYDNVFFYDVRHKLRDIFHKRG</sequence>
<reference evidence="9 10" key="1">
    <citation type="journal article" date="2014" name="Genome Announc.">
        <title>Draft Genome Sequence of the Sulfolobales Archaeon AZ1, Obtained through Metagenomic Analysis of a Mexican Hot Spring.</title>
        <authorList>
            <person name="Servin-Garciduenas L.E."/>
            <person name="Martinez-Romero E."/>
        </authorList>
    </citation>
    <scope>NUCLEOTIDE SEQUENCE [LARGE SCALE GENOMIC DNA]</scope>
    <source>
        <strain evidence="9">AZ1-illumnia</strain>
    </source>
</reference>
<keyword evidence="7" id="KW-1133">Transmembrane helix</keyword>
<feature type="domain" description="4Fe-4S ferredoxin-type" evidence="8">
    <location>
        <begin position="606"/>
        <end position="635"/>
    </location>
</feature>
<evidence type="ECO:0000256" key="7">
    <source>
        <dbReference type="SAM" id="Phobius"/>
    </source>
</evidence>
<feature type="transmembrane region" description="Helical" evidence="7">
    <location>
        <begin position="35"/>
        <end position="58"/>
    </location>
</feature>
<accession>W7KWC8</accession>
<feature type="transmembrane region" description="Helical" evidence="7">
    <location>
        <begin position="185"/>
        <end position="205"/>
    </location>
</feature>
<dbReference type="EMBL" id="ASRH01000006">
    <property type="protein sequence ID" value="EWG06952.1"/>
    <property type="molecule type" value="Genomic_DNA"/>
</dbReference>
<name>W7KWC8_9CREN</name>
<dbReference type="GO" id="GO:0005886">
    <property type="term" value="C:plasma membrane"/>
    <property type="evidence" value="ECO:0007669"/>
    <property type="project" value="TreeGrafter"/>
</dbReference>
<evidence type="ECO:0000313" key="10">
    <source>
        <dbReference type="Proteomes" id="UP000054284"/>
    </source>
</evidence>
<dbReference type="Proteomes" id="UP000054284">
    <property type="component" value="Unassembled WGS sequence"/>
</dbReference>
<keyword evidence="6" id="KW-0411">Iron-sulfur</keyword>
<feature type="transmembrane region" description="Helical" evidence="7">
    <location>
        <begin position="486"/>
        <end position="504"/>
    </location>
</feature>
<feature type="transmembrane region" description="Helical" evidence="7">
    <location>
        <begin position="6"/>
        <end position="28"/>
    </location>
</feature>
<feature type="transmembrane region" description="Helical" evidence="7">
    <location>
        <begin position="419"/>
        <end position="441"/>
    </location>
</feature>
<dbReference type="GO" id="GO:0051539">
    <property type="term" value="F:4 iron, 4 sulfur cluster binding"/>
    <property type="evidence" value="ECO:0007669"/>
    <property type="project" value="UniProtKB-KW"/>
</dbReference>
<feature type="domain" description="4Fe-4S ferredoxin-type" evidence="8">
    <location>
        <begin position="571"/>
        <end position="603"/>
    </location>
</feature>
<dbReference type="SUPFAM" id="SSF54862">
    <property type="entry name" value="4Fe-4S ferredoxins"/>
    <property type="match status" value="1"/>
</dbReference>